<proteinExistence type="inferred from homology"/>
<evidence type="ECO:0000256" key="4">
    <source>
        <dbReference type="SAM" id="Coils"/>
    </source>
</evidence>
<keyword evidence="7" id="KW-1185">Reference proteome</keyword>
<dbReference type="Pfam" id="PF13476">
    <property type="entry name" value="AAA_23"/>
    <property type="match status" value="1"/>
</dbReference>
<dbReference type="InterPro" id="IPR027417">
    <property type="entry name" value="P-loop_NTPase"/>
</dbReference>
<evidence type="ECO:0000313" key="6">
    <source>
        <dbReference type="EMBL" id="MFC6386878.1"/>
    </source>
</evidence>
<evidence type="ECO:0000256" key="1">
    <source>
        <dbReference type="ARBA" id="ARBA00006930"/>
    </source>
</evidence>
<sequence length="348" mass="39811">MKPIELTIQGLNSFREEQHIDFETLCADGLFGIFGPTGSGKSTILDGITLALYGTVERAANNTSGILNQLEKQMAVGFTFELTGEQTSRYRAERSYKRTKDGGLRLASCRLIKQGKVNEVLADKERDLTKGVQEILGLTHDDFTRAVVLPQGKFAEFLTLKGNERRKMLQRLFHLEKYGDELTARLKQASEARKQQLTIISEKQALLGDASEDAVNQAKASCEQIERDLHRLRTKLAESEAEKKSFEQIWSLQEEKQAKSERMLELEKEKGTYDEIREKLVKDEAAEKLMPYLEALIEAEKEDAQAKMVPVVRTLEKECFIYRYFFIYLNFNAVRKEDIMSKIIFSTK</sequence>
<feature type="coiled-coil region" evidence="4">
    <location>
        <begin position="215"/>
        <end position="269"/>
    </location>
</feature>
<evidence type="ECO:0000259" key="5">
    <source>
        <dbReference type="Pfam" id="PF13476"/>
    </source>
</evidence>
<keyword evidence="4" id="KW-0175">Coiled coil</keyword>
<dbReference type="Gene3D" id="3.40.50.300">
    <property type="entry name" value="P-loop containing nucleotide triphosphate hydrolases"/>
    <property type="match status" value="1"/>
</dbReference>
<evidence type="ECO:0000256" key="3">
    <source>
        <dbReference type="ARBA" id="ARBA00013368"/>
    </source>
</evidence>
<comment type="caution">
    <text evidence="6">The sequence shown here is derived from an EMBL/GenBank/DDBJ whole genome shotgun (WGS) entry which is preliminary data.</text>
</comment>
<dbReference type="SUPFAM" id="SSF52540">
    <property type="entry name" value="P-loop containing nucleoside triphosphate hydrolases"/>
    <property type="match status" value="1"/>
</dbReference>
<dbReference type="PANTHER" id="PTHR32114:SF2">
    <property type="entry name" value="ABC TRANSPORTER ABCH.3"/>
    <property type="match status" value="1"/>
</dbReference>
<feature type="non-terminal residue" evidence="6">
    <location>
        <position position="348"/>
    </location>
</feature>
<comment type="similarity">
    <text evidence="1">Belongs to the SMC family. SbcC subfamily.</text>
</comment>
<gene>
    <name evidence="6" type="ORF">ACFP7A_09705</name>
</gene>
<dbReference type="Proteomes" id="UP001596267">
    <property type="component" value="Unassembled WGS sequence"/>
</dbReference>
<dbReference type="EMBL" id="JBHSTQ010000008">
    <property type="protein sequence ID" value="MFC6386878.1"/>
    <property type="molecule type" value="Genomic_DNA"/>
</dbReference>
<dbReference type="PANTHER" id="PTHR32114">
    <property type="entry name" value="ABC TRANSPORTER ABCH.3"/>
    <property type="match status" value="1"/>
</dbReference>
<comment type="subunit">
    <text evidence="2">Heterodimer of SbcC and SbcD.</text>
</comment>
<organism evidence="6 7">
    <name type="scientific">Sporolactobacillus kofuensis</name>
    <dbReference type="NCBI Taxonomy" id="269672"/>
    <lineage>
        <taxon>Bacteria</taxon>
        <taxon>Bacillati</taxon>
        <taxon>Bacillota</taxon>
        <taxon>Bacilli</taxon>
        <taxon>Bacillales</taxon>
        <taxon>Sporolactobacillaceae</taxon>
        <taxon>Sporolactobacillus</taxon>
    </lineage>
</organism>
<feature type="domain" description="Rad50/SbcC-type AAA" evidence="5">
    <location>
        <begin position="5"/>
        <end position="204"/>
    </location>
</feature>
<protein>
    <recommendedName>
        <fullName evidence="3">Nuclease SbcCD subunit C</fullName>
    </recommendedName>
</protein>
<dbReference type="RefSeq" id="WP_381452321.1">
    <property type="nucleotide sequence ID" value="NZ_JBHSTQ010000008.1"/>
</dbReference>
<dbReference type="InterPro" id="IPR038729">
    <property type="entry name" value="Rad50/SbcC_AAA"/>
</dbReference>
<evidence type="ECO:0000313" key="7">
    <source>
        <dbReference type="Proteomes" id="UP001596267"/>
    </source>
</evidence>
<evidence type="ECO:0000256" key="2">
    <source>
        <dbReference type="ARBA" id="ARBA00011322"/>
    </source>
</evidence>
<reference evidence="7" key="1">
    <citation type="journal article" date="2019" name="Int. J. Syst. Evol. Microbiol.">
        <title>The Global Catalogue of Microorganisms (GCM) 10K type strain sequencing project: providing services to taxonomists for standard genome sequencing and annotation.</title>
        <authorList>
            <consortium name="The Broad Institute Genomics Platform"/>
            <consortium name="The Broad Institute Genome Sequencing Center for Infectious Disease"/>
            <person name="Wu L."/>
            <person name="Ma J."/>
        </authorList>
    </citation>
    <scope>NUCLEOTIDE SEQUENCE [LARGE SCALE GENOMIC DNA]</scope>
    <source>
        <strain evidence="7">CCUG 42001</strain>
    </source>
</reference>
<name>A0ABW1WFA3_9BACL</name>
<accession>A0ABW1WFA3</accession>